<dbReference type="EMBL" id="CP155447">
    <property type="protein sequence ID" value="XBH05380.1"/>
    <property type="molecule type" value="Genomic_DNA"/>
</dbReference>
<dbReference type="AlphaFoldDB" id="A0AAU7CJF5"/>
<accession>A0AAU7CJF5</accession>
<reference evidence="1" key="1">
    <citation type="submission" date="2024-05" db="EMBL/GenBank/DDBJ databases">
        <title>Planctomycetes of the genus Singulisphaera possess chitinolytic capabilities.</title>
        <authorList>
            <person name="Ivanova A."/>
        </authorList>
    </citation>
    <scope>NUCLEOTIDE SEQUENCE</scope>
    <source>
        <strain evidence="1">Ch08T</strain>
    </source>
</reference>
<dbReference type="RefSeq" id="WP_406698197.1">
    <property type="nucleotide sequence ID" value="NZ_CP155447.1"/>
</dbReference>
<evidence type="ECO:0000313" key="1">
    <source>
        <dbReference type="EMBL" id="XBH05380.1"/>
    </source>
</evidence>
<protein>
    <submittedName>
        <fullName evidence="1">Uncharacterized protein</fullName>
    </submittedName>
</protein>
<name>A0AAU7CJF5_9BACT</name>
<gene>
    <name evidence="1" type="ORF">V5E97_05020</name>
</gene>
<organism evidence="1">
    <name type="scientific">Singulisphaera sp. Ch08</name>
    <dbReference type="NCBI Taxonomy" id="3120278"/>
    <lineage>
        <taxon>Bacteria</taxon>
        <taxon>Pseudomonadati</taxon>
        <taxon>Planctomycetota</taxon>
        <taxon>Planctomycetia</taxon>
        <taxon>Isosphaerales</taxon>
        <taxon>Isosphaeraceae</taxon>
        <taxon>Singulisphaera</taxon>
    </lineage>
</organism>
<proteinExistence type="predicted"/>
<sequence length="116" mass="13109">MTFTATPVPPMGQPPDPTPTVRCPTCRLTQERSDTCRRCKSDLRLLNEAAESARRIRRRCLKALRAGHRREAFRLATHYHGFHPTADSRRLMALTAFLCGDWANAVALAHDLPEVE</sequence>